<proteinExistence type="predicted"/>
<accession>A0A0F9GL02</accession>
<organism evidence="1">
    <name type="scientific">marine sediment metagenome</name>
    <dbReference type="NCBI Taxonomy" id="412755"/>
    <lineage>
        <taxon>unclassified sequences</taxon>
        <taxon>metagenomes</taxon>
        <taxon>ecological metagenomes</taxon>
    </lineage>
</organism>
<dbReference type="EMBL" id="LAZR01017673">
    <property type="protein sequence ID" value="KKL99458.1"/>
    <property type="molecule type" value="Genomic_DNA"/>
</dbReference>
<protein>
    <submittedName>
        <fullName evidence="1">Uncharacterized protein</fullName>
    </submittedName>
</protein>
<gene>
    <name evidence="1" type="ORF">LCGC14_1814240</name>
</gene>
<reference evidence="1" key="1">
    <citation type="journal article" date="2015" name="Nature">
        <title>Complex archaea that bridge the gap between prokaryotes and eukaryotes.</title>
        <authorList>
            <person name="Spang A."/>
            <person name="Saw J.H."/>
            <person name="Jorgensen S.L."/>
            <person name="Zaremba-Niedzwiedzka K."/>
            <person name="Martijn J."/>
            <person name="Lind A.E."/>
            <person name="van Eijk R."/>
            <person name="Schleper C."/>
            <person name="Guy L."/>
            <person name="Ettema T.J."/>
        </authorList>
    </citation>
    <scope>NUCLEOTIDE SEQUENCE</scope>
</reference>
<comment type="caution">
    <text evidence="1">The sequence shown here is derived from an EMBL/GenBank/DDBJ whole genome shotgun (WGS) entry which is preliminary data.</text>
</comment>
<sequence>CNPNPFYVVFDKMEIKMIFEQRDKGLFSIHGTTLPPSSVTTIEGKFRSETFEEAQYLSMHFDLMFGGSAPIRIDPNKFAIVTETHTPIIGIIPYSITQQYSGLDFWNMINDKDGQFSC</sequence>
<name>A0A0F9GL02_9ZZZZ</name>
<dbReference type="AlphaFoldDB" id="A0A0F9GL02"/>
<feature type="non-terminal residue" evidence="1">
    <location>
        <position position="1"/>
    </location>
</feature>
<evidence type="ECO:0000313" key="1">
    <source>
        <dbReference type="EMBL" id="KKL99458.1"/>
    </source>
</evidence>